<dbReference type="RefSeq" id="WP_238897526.1">
    <property type="nucleotide sequence ID" value="NZ_JAKOGG010000015.1"/>
</dbReference>
<keyword evidence="1" id="KW-0472">Membrane</keyword>
<evidence type="ECO:0000313" key="2">
    <source>
        <dbReference type="EMBL" id="MCS4558015.1"/>
    </source>
</evidence>
<feature type="transmembrane region" description="Helical" evidence="1">
    <location>
        <begin position="132"/>
        <end position="160"/>
    </location>
</feature>
<sequence>MNQATELHSSTVRQISLIATTEVRRLLSQTKGLVTLAAYVMLWLLILLFLVRDAVNLMLHPDAKDIVMQVLGEGAMSNLFNWPVEEFAMYWVFALGLQPMFAILLGAGQFADDIQRGTFRFLSLHASRIALFFGRFLGAMAVMALLSGATSLVTMVMAMVRDIHLALPAVICGLQVWLVILLMLLPYVALMSLLSVIASSSKQAVLYSVLFFTGLSLLVWLADVTVAPLAYLEYVMPGTETQQLMGVMPTQAPIFLKVALIQTVAFLALGFYAFKRSDV</sequence>
<keyword evidence="3" id="KW-1185">Reference proteome</keyword>
<evidence type="ECO:0000256" key="1">
    <source>
        <dbReference type="SAM" id="Phobius"/>
    </source>
</evidence>
<dbReference type="EMBL" id="JAKOGG010000015">
    <property type="protein sequence ID" value="MCS4558015.1"/>
    <property type="molecule type" value="Genomic_DNA"/>
</dbReference>
<feature type="transmembrane region" description="Helical" evidence="1">
    <location>
        <begin position="252"/>
        <end position="274"/>
    </location>
</feature>
<accession>A0ABT2FQV5</accession>
<name>A0ABT2FQV5_9GAMM</name>
<protein>
    <submittedName>
        <fullName evidence="2">ABC transporter permease</fullName>
    </submittedName>
</protein>
<proteinExistence type="predicted"/>
<comment type="caution">
    <text evidence="2">The sequence shown here is derived from an EMBL/GenBank/DDBJ whole genome shotgun (WGS) entry which is preliminary data.</text>
</comment>
<reference evidence="3" key="2">
    <citation type="submission" date="2023-07" db="EMBL/GenBank/DDBJ databases">
        <title>Shewanella mangrovi sp. nov., an acetaldehyde- degrading bacterium isolated from mangrove sediment.</title>
        <authorList>
            <person name="Liu Y."/>
        </authorList>
    </citation>
    <scope>NUCLEOTIDE SEQUENCE [LARGE SCALE GENOMIC DNA]</scope>
    <source>
        <strain evidence="3">C32</strain>
    </source>
</reference>
<evidence type="ECO:0000313" key="3">
    <source>
        <dbReference type="Proteomes" id="UP001201549"/>
    </source>
</evidence>
<feature type="transmembrane region" description="Helical" evidence="1">
    <location>
        <begin position="33"/>
        <end position="51"/>
    </location>
</feature>
<feature type="transmembrane region" description="Helical" evidence="1">
    <location>
        <begin position="205"/>
        <end position="232"/>
    </location>
</feature>
<keyword evidence="1" id="KW-0812">Transmembrane</keyword>
<dbReference type="Proteomes" id="UP001201549">
    <property type="component" value="Unassembled WGS sequence"/>
</dbReference>
<reference evidence="2 3" key="1">
    <citation type="submission" date="2022-02" db="EMBL/GenBank/DDBJ databases">
        <authorList>
            <person name="Zhuang L."/>
        </authorList>
    </citation>
    <scope>NUCLEOTIDE SEQUENCE [LARGE SCALE GENOMIC DNA]</scope>
    <source>
        <strain evidence="2 3">C32</strain>
    </source>
</reference>
<dbReference type="Pfam" id="PF12679">
    <property type="entry name" value="ABC2_membrane_2"/>
    <property type="match status" value="1"/>
</dbReference>
<feature type="transmembrane region" description="Helical" evidence="1">
    <location>
        <begin position="166"/>
        <end position="193"/>
    </location>
</feature>
<gene>
    <name evidence="2" type="ORF">L9G74_16370</name>
</gene>
<organism evidence="2 3">
    <name type="scientific">Shewanella electrica</name>
    <dbReference type="NCBI Taxonomy" id="515560"/>
    <lineage>
        <taxon>Bacteria</taxon>
        <taxon>Pseudomonadati</taxon>
        <taxon>Pseudomonadota</taxon>
        <taxon>Gammaproteobacteria</taxon>
        <taxon>Alteromonadales</taxon>
        <taxon>Shewanellaceae</taxon>
        <taxon>Shewanella</taxon>
    </lineage>
</organism>
<keyword evidence="1" id="KW-1133">Transmembrane helix</keyword>
<feature type="transmembrane region" description="Helical" evidence="1">
    <location>
        <begin position="88"/>
        <end position="111"/>
    </location>
</feature>